<dbReference type="PANTHER" id="PTHR13017">
    <property type="entry name" value="5-FORMYLTETRAHYDROFOLATE CYCLO-LIGASE-RELATED"/>
    <property type="match status" value="1"/>
</dbReference>
<dbReference type="PANTHER" id="PTHR13017:SF0">
    <property type="entry name" value="METHENYLTETRAHYDROFOLATE SYNTHASE DOMAIN-CONTAINING PROTEIN"/>
    <property type="match status" value="1"/>
</dbReference>
<accession>A0A4Q2R581</accession>
<dbReference type="InterPro" id="IPR002698">
    <property type="entry name" value="FTHF_cligase"/>
</dbReference>
<dbReference type="EMBL" id="QYBC01000037">
    <property type="protein sequence ID" value="RYB01502.1"/>
    <property type="molecule type" value="Genomic_DNA"/>
</dbReference>
<evidence type="ECO:0000313" key="1">
    <source>
        <dbReference type="EMBL" id="RYB01502.1"/>
    </source>
</evidence>
<dbReference type="InterPro" id="IPR024185">
    <property type="entry name" value="FTHF_cligase-like_sf"/>
</dbReference>
<dbReference type="AlphaFoldDB" id="A0A4Q2R581"/>
<evidence type="ECO:0000313" key="2">
    <source>
        <dbReference type="Proteomes" id="UP000289411"/>
    </source>
</evidence>
<dbReference type="SUPFAM" id="SSF100950">
    <property type="entry name" value="NagB/RpiA/CoA transferase-like"/>
    <property type="match status" value="1"/>
</dbReference>
<dbReference type="GO" id="GO:0005737">
    <property type="term" value="C:cytoplasm"/>
    <property type="evidence" value="ECO:0007669"/>
    <property type="project" value="TreeGrafter"/>
</dbReference>
<reference evidence="1 2" key="2">
    <citation type="submission" date="2019-02" db="EMBL/GenBank/DDBJ databases">
        <title>'Lichenibacterium ramalinii' gen. nov. sp. nov., 'Lichenibacterium minor' gen. nov. sp. nov.</title>
        <authorList>
            <person name="Pankratov T."/>
        </authorList>
    </citation>
    <scope>NUCLEOTIDE SEQUENCE [LARGE SCALE GENOMIC DNA]</scope>
    <source>
        <strain evidence="1 2">RmlP001</strain>
    </source>
</reference>
<gene>
    <name evidence="1" type="ORF">D3272_25775</name>
</gene>
<protein>
    <submittedName>
        <fullName evidence="1">5-formyltetrahydrofolate cyclo-ligase</fullName>
    </submittedName>
</protein>
<proteinExistence type="predicted"/>
<reference evidence="1 2" key="1">
    <citation type="submission" date="2018-09" db="EMBL/GenBank/DDBJ databases">
        <authorList>
            <person name="Grouzdev D.S."/>
            <person name="Krutkina M.S."/>
        </authorList>
    </citation>
    <scope>NUCLEOTIDE SEQUENCE [LARGE SCALE GENOMIC DNA]</scope>
    <source>
        <strain evidence="1 2">RmlP001</strain>
    </source>
</reference>
<comment type="caution">
    <text evidence="1">The sequence shown here is derived from an EMBL/GenBank/DDBJ whole genome shotgun (WGS) entry which is preliminary data.</text>
</comment>
<dbReference type="OrthoDB" id="9156280at2"/>
<dbReference type="Pfam" id="PF01812">
    <property type="entry name" value="5-FTHF_cyc-lig"/>
    <property type="match status" value="1"/>
</dbReference>
<keyword evidence="2" id="KW-1185">Reference proteome</keyword>
<dbReference type="GO" id="GO:0016874">
    <property type="term" value="F:ligase activity"/>
    <property type="evidence" value="ECO:0007669"/>
    <property type="project" value="UniProtKB-KW"/>
</dbReference>
<dbReference type="RefSeq" id="WP_129222114.1">
    <property type="nucleotide sequence ID" value="NZ_QYBC01000037.1"/>
</dbReference>
<dbReference type="InterPro" id="IPR037171">
    <property type="entry name" value="NagB/RpiA_transferase-like"/>
</dbReference>
<dbReference type="Proteomes" id="UP000289411">
    <property type="component" value="Unassembled WGS sequence"/>
</dbReference>
<keyword evidence="1" id="KW-0436">Ligase</keyword>
<sequence>MTDGDKGARWVGRHADKDTLRRDVWSRLERDGANIGPVWSAIPNFAGADLAAKRLSELPAWRRAAVIKCNPDPPQIPVRLRALYDGKTVFAPVPELRTGTPFVKLDPVRLKAEGIQFELAAVSQGFLRHGEPVEFEDMPYLPFCVVGCVAVSRAGGRTGKGAGFADLELGIFRELGKVDADTVIATTVHSSQVVPEDRIPMQAHDSALHAIATEADLIRVDGAARQPAGVDWDQVKPDQFASIPFLSALRERLERR</sequence>
<dbReference type="Gene3D" id="3.40.50.10420">
    <property type="entry name" value="NagB/RpiA/CoA transferase-like"/>
    <property type="match status" value="1"/>
</dbReference>
<name>A0A4Q2R581_9HYPH</name>
<organism evidence="1 2">
    <name type="scientific">Lichenibacterium ramalinae</name>
    <dbReference type="NCBI Taxonomy" id="2316527"/>
    <lineage>
        <taxon>Bacteria</taxon>
        <taxon>Pseudomonadati</taxon>
        <taxon>Pseudomonadota</taxon>
        <taxon>Alphaproteobacteria</taxon>
        <taxon>Hyphomicrobiales</taxon>
        <taxon>Lichenihabitantaceae</taxon>
        <taxon>Lichenibacterium</taxon>
    </lineage>
</organism>